<gene>
    <name evidence="2" type="ORF">DYB37_002036</name>
</gene>
<feature type="domain" description="FAD dependent oxidoreductase" evidence="1">
    <location>
        <begin position="325"/>
        <end position="496"/>
    </location>
</feature>
<dbReference type="PANTHER" id="PTHR31252:SF11">
    <property type="entry name" value="DUF4419 DOMAIN-CONTAINING PROTEIN"/>
    <property type="match status" value="1"/>
</dbReference>
<name>A0A3R7F3T4_APHAT</name>
<dbReference type="Gene3D" id="3.50.50.60">
    <property type="entry name" value="FAD/NAD(P)-binding domain"/>
    <property type="match status" value="1"/>
</dbReference>
<dbReference type="SUPFAM" id="SSF51905">
    <property type="entry name" value="FAD/NAD(P)-binding domain"/>
    <property type="match status" value="1"/>
</dbReference>
<dbReference type="AlphaFoldDB" id="A0A3R7F3T4"/>
<dbReference type="Gene3D" id="3.30.9.10">
    <property type="entry name" value="D-Amino Acid Oxidase, subunit A, domain 2"/>
    <property type="match status" value="1"/>
</dbReference>
<comment type="caution">
    <text evidence="2">The sequence shown here is derived from an EMBL/GenBank/DDBJ whole genome shotgun (WGS) entry which is preliminary data.</text>
</comment>
<dbReference type="EMBL" id="QUTH01002884">
    <property type="protein sequence ID" value="RHZ23274.1"/>
    <property type="molecule type" value="Genomic_DNA"/>
</dbReference>
<dbReference type="InterPro" id="IPR025533">
    <property type="entry name" value="DUF4419"/>
</dbReference>
<dbReference type="VEuPathDB" id="FungiDB:H257_14189"/>
<protein>
    <recommendedName>
        <fullName evidence="1">FAD dependent oxidoreductase domain-containing protein</fullName>
    </recommendedName>
</protein>
<dbReference type="InterPro" id="IPR036188">
    <property type="entry name" value="FAD/NAD-bd_sf"/>
</dbReference>
<proteinExistence type="predicted"/>
<evidence type="ECO:0000313" key="3">
    <source>
        <dbReference type="Proteomes" id="UP000285430"/>
    </source>
</evidence>
<accession>A0A3R7F3T4</accession>
<evidence type="ECO:0000259" key="1">
    <source>
        <dbReference type="Pfam" id="PF01266"/>
    </source>
</evidence>
<reference evidence="2 3" key="1">
    <citation type="submission" date="2018-08" db="EMBL/GenBank/DDBJ databases">
        <title>Aphanomyces genome sequencing and annotation.</title>
        <authorList>
            <person name="Minardi D."/>
            <person name="Oidtmann B."/>
            <person name="Van Der Giezen M."/>
            <person name="Studholme D.J."/>
        </authorList>
    </citation>
    <scope>NUCLEOTIDE SEQUENCE [LARGE SCALE GENOMIC DNA]</scope>
    <source>
        <strain evidence="2 3">Da</strain>
    </source>
</reference>
<dbReference type="PANTHER" id="PTHR31252">
    <property type="entry name" value="DUF4419 DOMAIN-CONTAINING PROTEIN"/>
    <property type="match status" value="1"/>
</dbReference>
<dbReference type="Pfam" id="PF14388">
    <property type="entry name" value="DUF4419"/>
    <property type="match status" value="1"/>
</dbReference>
<dbReference type="Pfam" id="PF01266">
    <property type="entry name" value="DAO"/>
    <property type="match status" value="1"/>
</dbReference>
<sequence>MTQFGLFVNGHAEAVRDKLVKHKEGTQGLVVKAVGSLRTVDHGFLATQLVQQMTDHLVDSALSDWVLPSFSTTTDHDRVVGSVVMLAAAKKYFTYKSVLSCGIPSVTLHGSVSDWQEIRRRVATLSRFDHILTAKWQHMLEPVLDQFVAAANNTPDVGFWRRICHAVGGGSGPSYLSGWITLFSVFNDQGEWMGDPRTESVTMWRTSNVQGGAPAIEAHVETIGGDFVEMADVAPGYLTVDVTVIDHSVRFTTVLFAGHLAYKVEGKNAIQPTLAWAMALKPRESKSKAAACDQDSQAVNHEDRIFSTDQIMVAHVEEDDGVVADVAVIGGGVVGTAVFRELVLRGYNVTLLEKNANVVHGASCGNSGIACTGYDAPEGSLERRCIRRAMELNPAVYRELGLPSAAVGSLVIAWTAQDLATLPHTVAANHAIGDTQVKTLSAAELYALEPHLAAGALGAVFVPGEIVIEPWLIPIAYLHHGLRNGGTLRVHHHVVRGAYANVR</sequence>
<organism evidence="2 3">
    <name type="scientific">Aphanomyces astaci</name>
    <name type="common">Crayfish plague agent</name>
    <dbReference type="NCBI Taxonomy" id="112090"/>
    <lineage>
        <taxon>Eukaryota</taxon>
        <taxon>Sar</taxon>
        <taxon>Stramenopiles</taxon>
        <taxon>Oomycota</taxon>
        <taxon>Saprolegniomycetes</taxon>
        <taxon>Saprolegniales</taxon>
        <taxon>Verrucalvaceae</taxon>
        <taxon>Aphanomyces</taxon>
    </lineage>
</organism>
<evidence type="ECO:0000313" key="2">
    <source>
        <dbReference type="EMBL" id="RHZ23274.1"/>
    </source>
</evidence>
<dbReference type="Proteomes" id="UP000285430">
    <property type="component" value="Unassembled WGS sequence"/>
</dbReference>
<dbReference type="InterPro" id="IPR006076">
    <property type="entry name" value="FAD-dep_OxRdtase"/>
</dbReference>
<dbReference type="VEuPathDB" id="FungiDB:H257_14190"/>